<gene>
    <name evidence="6" type="ORF">BDV96DRAFT_596202</name>
</gene>
<dbReference type="EMBL" id="ML977315">
    <property type="protein sequence ID" value="KAF2119487.1"/>
    <property type="molecule type" value="Genomic_DNA"/>
</dbReference>
<dbReference type="EC" id="3.1.1.47" evidence="1"/>
<keyword evidence="2" id="KW-0378">Hydrolase</keyword>
<dbReference type="PANTHER" id="PTHR10272">
    <property type="entry name" value="PLATELET-ACTIVATING FACTOR ACETYLHYDROLASE"/>
    <property type="match status" value="1"/>
</dbReference>
<organism evidence="6 7">
    <name type="scientific">Lophiotrema nucula</name>
    <dbReference type="NCBI Taxonomy" id="690887"/>
    <lineage>
        <taxon>Eukaryota</taxon>
        <taxon>Fungi</taxon>
        <taxon>Dikarya</taxon>
        <taxon>Ascomycota</taxon>
        <taxon>Pezizomycotina</taxon>
        <taxon>Dothideomycetes</taxon>
        <taxon>Pleosporomycetidae</taxon>
        <taxon>Pleosporales</taxon>
        <taxon>Lophiotremataceae</taxon>
        <taxon>Lophiotrema</taxon>
    </lineage>
</organism>
<dbReference type="SUPFAM" id="SSF53474">
    <property type="entry name" value="alpha/beta-Hydrolases"/>
    <property type="match status" value="1"/>
</dbReference>
<dbReference type="Gene3D" id="3.40.50.1820">
    <property type="entry name" value="alpha/beta hydrolase"/>
    <property type="match status" value="1"/>
</dbReference>
<keyword evidence="4" id="KW-0443">Lipid metabolism</keyword>
<evidence type="ECO:0000256" key="2">
    <source>
        <dbReference type="ARBA" id="ARBA00022801"/>
    </source>
</evidence>
<proteinExistence type="predicted"/>
<sequence length="386" mass="42747">MHITAACLTIPLCLRFSNAKSTSNGTFTLPQGTGPFRTTLQHTELIDVSRLDPFNSSHHRRLMISRFDPVPQWKCKPIQLPYVPLIVAQVEDEILAEYDYPKDVWERVRLDVCDLQTGDSCSTHGKFPIAMFSAGLNTTRHFSLSLAQEISSHGFTVILVDHPYDTDVVAFPGGDVIYGGRILKPVNGNTTSVDHALEVRADDISFVLDTIGITQEDKVVMFGHSFGGAATATTMLQDRRVKGGVNIDGTMFGPVLNSSLGNPGHPQKFLLWGSEGHNTTTDASWGQFWNSLELSKNVDWNKEFSIINSTHGSCWDLNVLVDVTGLRNGLTETARSLVGPIPGARIWEIMGRYLPAFFGYALNEKPEDQLLREPSANYLEVVILRE</sequence>
<keyword evidence="7" id="KW-1185">Reference proteome</keyword>
<keyword evidence="5" id="KW-0732">Signal</keyword>
<name>A0A6A5ZKV4_9PLEO</name>
<feature type="signal peptide" evidence="5">
    <location>
        <begin position="1"/>
        <end position="19"/>
    </location>
</feature>
<dbReference type="InterPro" id="IPR029058">
    <property type="entry name" value="AB_hydrolase_fold"/>
</dbReference>
<keyword evidence="3" id="KW-0442">Lipid degradation</keyword>
<protein>
    <recommendedName>
        <fullName evidence="1">1-alkyl-2-acetylglycerophosphocholine esterase</fullName>
        <ecNumber evidence="1">3.1.1.47</ecNumber>
    </recommendedName>
</protein>
<dbReference type="OrthoDB" id="2363873at2759"/>
<evidence type="ECO:0000256" key="4">
    <source>
        <dbReference type="ARBA" id="ARBA00023098"/>
    </source>
</evidence>
<dbReference type="AlphaFoldDB" id="A0A6A5ZKV4"/>
<dbReference type="GO" id="GO:0003847">
    <property type="term" value="F:1-alkyl-2-acetylglycerophosphocholine esterase activity"/>
    <property type="evidence" value="ECO:0007669"/>
    <property type="project" value="UniProtKB-EC"/>
</dbReference>
<evidence type="ECO:0000313" key="7">
    <source>
        <dbReference type="Proteomes" id="UP000799770"/>
    </source>
</evidence>
<dbReference type="PANTHER" id="PTHR10272:SF14">
    <property type="entry name" value="PAF ACETYLHYDROLASE FAMILY PROTEIN"/>
    <property type="match status" value="1"/>
</dbReference>
<evidence type="ECO:0000256" key="3">
    <source>
        <dbReference type="ARBA" id="ARBA00022963"/>
    </source>
</evidence>
<dbReference type="Pfam" id="PF03403">
    <property type="entry name" value="PAF-AH_p_II"/>
    <property type="match status" value="2"/>
</dbReference>
<dbReference type="Proteomes" id="UP000799770">
    <property type="component" value="Unassembled WGS sequence"/>
</dbReference>
<evidence type="ECO:0000313" key="6">
    <source>
        <dbReference type="EMBL" id="KAF2119487.1"/>
    </source>
</evidence>
<feature type="chain" id="PRO_5025338734" description="1-alkyl-2-acetylglycerophosphocholine esterase" evidence="5">
    <location>
        <begin position="20"/>
        <end position="386"/>
    </location>
</feature>
<accession>A0A6A5ZKV4</accession>
<evidence type="ECO:0000256" key="1">
    <source>
        <dbReference type="ARBA" id="ARBA00013201"/>
    </source>
</evidence>
<evidence type="ECO:0000256" key="5">
    <source>
        <dbReference type="SAM" id="SignalP"/>
    </source>
</evidence>
<dbReference type="GO" id="GO:0016042">
    <property type="term" value="P:lipid catabolic process"/>
    <property type="evidence" value="ECO:0007669"/>
    <property type="project" value="UniProtKB-KW"/>
</dbReference>
<reference evidence="6" key="1">
    <citation type="journal article" date="2020" name="Stud. Mycol.">
        <title>101 Dothideomycetes genomes: a test case for predicting lifestyles and emergence of pathogens.</title>
        <authorList>
            <person name="Haridas S."/>
            <person name="Albert R."/>
            <person name="Binder M."/>
            <person name="Bloem J."/>
            <person name="Labutti K."/>
            <person name="Salamov A."/>
            <person name="Andreopoulos B."/>
            <person name="Baker S."/>
            <person name="Barry K."/>
            <person name="Bills G."/>
            <person name="Bluhm B."/>
            <person name="Cannon C."/>
            <person name="Castanera R."/>
            <person name="Culley D."/>
            <person name="Daum C."/>
            <person name="Ezra D."/>
            <person name="Gonzalez J."/>
            <person name="Henrissat B."/>
            <person name="Kuo A."/>
            <person name="Liang C."/>
            <person name="Lipzen A."/>
            <person name="Lutzoni F."/>
            <person name="Magnuson J."/>
            <person name="Mondo S."/>
            <person name="Nolan M."/>
            <person name="Ohm R."/>
            <person name="Pangilinan J."/>
            <person name="Park H.-J."/>
            <person name="Ramirez L."/>
            <person name="Alfaro M."/>
            <person name="Sun H."/>
            <person name="Tritt A."/>
            <person name="Yoshinaga Y."/>
            <person name="Zwiers L.-H."/>
            <person name="Turgeon B."/>
            <person name="Goodwin S."/>
            <person name="Spatafora J."/>
            <person name="Crous P."/>
            <person name="Grigoriev I."/>
        </authorList>
    </citation>
    <scope>NUCLEOTIDE SEQUENCE</scope>
    <source>
        <strain evidence="6">CBS 627.86</strain>
    </source>
</reference>